<feature type="compositionally biased region" description="Polar residues" evidence="2">
    <location>
        <begin position="78"/>
        <end position="97"/>
    </location>
</feature>
<dbReference type="GO" id="GO:0005634">
    <property type="term" value="C:nucleus"/>
    <property type="evidence" value="ECO:0007669"/>
    <property type="project" value="TreeGrafter"/>
</dbReference>
<dbReference type="GO" id="GO:0006974">
    <property type="term" value="P:DNA damage response"/>
    <property type="evidence" value="ECO:0007669"/>
    <property type="project" value="TreeGrafter"/>
</dbReference>
<dbReference type="GO" id="GO:0061501">
    <property type="term" value="F:2',3'-cyclic GMP-AMP synthase activity"/>
    <property type="evidence" value="ECO:0007669"/>
    <property type="project" value="TreeGrafter"/>
</dbReference>
<feature type="domain" description="Mab-21-like nucleotidyltransferase" evidence="3">
    <location>
        <begin position="227"/>
        <end position="409"/>
    </location>
</feature>
<dbReference type="AlphaFoldDB" id="A0A8J4XHS0"/>
<organism evidence="5 6">
    <name type="scientific">Clarias magur</name>
    <name type="common">Asian catfish</name>
    <name type="synonym">Macropteronotus magur</name>
    <dbReference type="NCBI Taxonomy" id="1594786"/>
    <lineage>
        <taxon>Eukaryota</taxon>
        <taxon>Metazoa</taxon>
        <taxon>Chordata</taxon>
        <taxon>Craniata</taxon>
        <taxon>Vertebrata</taxon>
        <taxon>Euteleostomi</taxon>
        <taxon>Actinopterygii</taxon>
        <taxon>Neopterygii</taxon>
        <taxon>Teleostei</taxon>
        <taxon>Ostariophysi</taxon>
        <taxon>Siluriformes</taxon>
        <taxon>Clariidae</taxon>
        <taxon>Clarias</taxon>
    </lineage>
</organism>
<dbReference type="Proteomes" id="UP000727407">
    <property type="component" value="Unassembled WGS sequence"/>
</dbReference>
<dbReference type="Pfam" id="PF20266">
    <property type="entry name" value="Mab-21_C"/>
    <property type="match status" value="1"/>
</dbReference>
<feature type="domain" description="Mab-21-like HhH/H2TH-like" evidence="4">
    <location>
        <begin position="425"/>
        <end position="525"/>
    </location>
</feature>
<accession>A0A8J4XHS0</accession>
<dbReference type="GO" id="GO:0002230">
    <property type="term" value="P:positive regulation of defense response to virus by host"/>
    <property type="evidence" value="ECO:0007669"/>
    <property type="project" value="TreeGrafter"/>
</dbReference>
<feature type="compositionally biased region" description="Polar residues" evidence="2">
    <location>
        <begin position="138"/>
        <end position="149"/>
    </location>
</feature>
<dbReference type="SMART" id="SM01265">
    <property type="entry name" value="Mab-21"/>
    <property type="match status" value="1"/>
</dbReference>
<name>A0A8J4XHS0_CLAMG</name>
<dbReference type="GO" id="GO:0003682">
    <property type="term" value="F:chromatin binding"/>
    <property type="evidence" value="ECO:0007669"/>
    <property type="project" value="TreeGrafter"/>
</dbReference>
<dbReference type="FunFam" id="1.10.1410.40:FF:000007">
    <property type="entry name" value="Cyclic GMP-AMP synthase"/>
    <property type="match status" value="1"/>
</dbReference>
<dbReference type="GO" id="GO:0038001">
    <property type="term" value="P:paracrine signaling"/>
    <property type="evidence" value="ECO:0007669"/>
    <property type="project" value="TreeGrafter"/>
</dbReference>
<evidence type="ECO:0000313" key="6">
    <source>
        <dbReference type="Proteomes" id="UP000727407"/>
    </source>
</evidence>
<dbReference type="GO" id="GO:0071360">
    <property type="term" value="P:cellular response to exogenous dsRNA"/>
    <property type="evidence" value="ECO:0007669"/>
    <property type="project" value="TreeGrafter"/>
</dbReference>
<dbReference type="PANTHER" id="PTHR10656:SF35">
    <property type="entry name" value="CYCLIC GMP-AMP SYNTHASE"/>
    <property type="match status" value="1"/>
</dbReference>
<evidence type="ECO:0000259" key="3">
    <source>
        <dbReference type="Pfam" id="PF03281"/>
    </source>
</evidence>
<feature type="region of interest" description="Disordered" evidence="2">
    <location>
        <begin position="1"/>
        <end position="175"/>
    </location>
</feature>
<gene>
    <name evidence="5" type="ORF">DAT39_000267</name>
</gene>
<dbReference type="GO" id="GO:2000042">
    <property type="term" value="P:negative regulation of double-strand break repair via homologous recombination"/>
    <property type="evidence" value="ECO:0007669"/>
    <property type="project" value="TreeGrafter"/>
</dbReference>
<dbReference type="PANTHER" id="PTHR10656">
    <property type="entry name" value="CELL FATE DETERMINING PROTEIN MAB21-RELATED"/>
    <property type="match status" value="1"/>
</dbReference>
<dbReference type="InterPro" id="IPR046906">
    <property type="entry name" value="Mab-21_HhH/H2TH-like"/>
</dbReference>
<dbReference type="EMBL" id="QNUK01000001">
    <property type="protein sequence ID" value="KAF5910115.1"/>
    <property type="molecule type" value="Genomic_DNA"/>
</dbReference>
<protein>
    <submittedName>
        <fullName evidence="5">Cyclic GMP-AMP synthase</fullName>
    </submittedName>
</protein>
<sequence length="536" mass="61069">MSCRGRPRKDRGDNPDLPKSKNPPTSRKKSAPRQNEQVEDKKTTAKAKKLQESQEVCSRDAVSPEGRKIKNSEMKTGGSVSRGNSAEETPGKTQQSAPEKVKKSQGSESAKKADAKARCAIKHQESQEAHPRKPPKNATYTEEPQTPTKAKSGEKKPAPVSSARRGGSIDGNPTKTLQNAMEKLKVKKSQRSEAAECVNAIQDIITDHLKHNLSWCKDISPLKTGSYYENVKICEPDEFDVMLTVRVDRVRLEPFSDDGAFYSVEMKRQSSRHPLDKFVNEDKTIMASEMLNDFRQKIKEAVGTLPYDVSLERKKMGCPAVTLLVKEKKKEISIDFVLGLEVRSSWPDFTKDGFKIENWLGKNERMEQRREPFYLVPKYEGRGNVEQDGVLAKDAWRISFSHVEKHILKKHGNSRTCCQGEEKCCRKQCLKLLKFLFQRLKEEHPEETEKLCSYHAKTTLFHACAERVKDSDWAFSELSHCFQQLVMDFEQHLRASQLPNFFIPSQNLFSCISKKHCNRLADYIESQRNNGFPLLS</sequence>
<reference evidence="5" key="1">
    <citation type="submission" date="2020-07" db="EMBL/GenBank/DDBJ databases">
        <title>Clarias magur genome sequencing, assembly and annotation.</title>
        <authorList>
            <person name="Kushwaha B."/>
            <person name="Kumar R."/>
            <person name="Das P."/>
            <person name="Joshi C.G."/>
            <person name="Kumar D."/>
            <person name="Nagpure N.S."/>
            <person name="Pandey M."/>
            <person name="Agarwal S."/>
            <person name="Srivastava S."/>
            <person name="Singh M."/>
            <person name="Sahoo L."/>
            <person name="Jayasankar P."/>
            <person name="Meher P.K."/>
            <person name="Koringa P.G."/>
            <person name="Iquebal M.A."/>
            <person name="Das S.P."/>
            <person name="Bit A."/>
            <person name="Patnaik S."/>
            <person name="Patel N."/>
            <person name="Shah T.M."/>
            <person name="Hinsu A."/>
            <person name="Jena J.K."/>
        </authorList>
    </citation>
    <scope>NUCLEOTIDE SEQUENCE</scope>
    <source>
        <strain evidence="5">CIFAMagur01</strain>
        <tissue evidence="5">Testis</tissue>
    </source>
</reference>
<dbReference type="GO" id="GO:0035861">
    <property type="term" value="C:site of double-strand break"/>
    <property type="evidence" value="ECO:0007669"/>
    <property type="project" value="TreeGrafter"/>
</dbReference>
<dbReference type="OrthoDB" id="6054650at2759"/>
<feature type="compositionally biased region" description="Basic and acidic residues" evidence="2">
    <location>
        <begin position="109"/>
        <end position="131"/>
    </location>
</feature>
<evidence type="ECO:0000256" key="1">
    <source>
        <dbReference type="ARBA" id="ARBA00008307"/>
    </source>
</evidence>
<dbReference type="Gene3D" id="3.30.460.90">
    <property type="match status" value="1"/>
</dbReference>
<evidence type="ECO:0000256" key="2">
    <source>
        <dbReference type="SAM" id="MobiDB-lite"/>
    </source>
</evidence>
<evidence type="ECO:0000313" key="5">
    <source>
        <dbReference type="EMBL" id="KAF5910115.1"/>
    </source>
</evidence>
<dbReference type="InterPro" id="IPR024810">
    <property type="entry name" value="MAB21L/cGLR"/>
</dbReference>
<proteinExistence type="inferred from homology"/>
<dbReference type="GO" id="GO:0002218">
    <property type="term" value="P:activation of innate immune response"/>
    <property type="evidence" value="ECO:0007669"/>
    <property type="project" value="TreeGrafter"/>
</dbReference>
<dbReference type="GO" id="GO:0032481">
    <property type="term" value="P:positive regulation of type I interferon production"/>
    <property type="evidence" value="ECO:0007669"/>
    <property type="project" value="TreeGrafter"/>
</dbReference>
<dbReference type="GO" id="GO:0003690">
    <property type="term" value="F:double-stranded DNA binding"/>
    <property type="evidence" value="ECO:0007669"/>
    <property type="project" value="TreeGrafter"/>
</dbReference>
<comment type="similarity">
    <text evidence="1">Belongs to the mab-21 family.</text>
</comment>
<dbReference type="InterPro" id="IPR046903">
    <property type="entry name" value="Mab-21-like_nuc_Trfase"/>
</dbReference>
<dbReference type="Gene3D" id="1.10.1410.40">
    <property type="match status" value="1"/>
</dbReference>
<keyword evidence="6" id="KW-1185">Reference proteome</keyword>
<dbReference type="Pfam" id="PF03281">
    <property type="entry name" value="Mab-21"/>
    <property type="match status" value="1"/>
</dbReference>
<feature type="compositionally biased region" description="Basic and acidic residues" evidence="2">
    <location>
        <begin position="10"/>
        <end position="19"/>
    </location>
</feature>
<evidence type="ECO:0000259" key="4">
    <source>
        <dbReference type="Pfam" id="PF20266"/>
    </source>
</evidence>
<dbReference type="GO" id="GO:0005829">
    <property type="term" value="C:cytosol"/>
    <property type="evidence" value="ECO:0007669"/>
    <property type="project" value="TreeGrafter"/>
</dbReference>
<comment type="caution">
    <text evidence="5">The sequence shown here is derived from an EMBL/GenBank/DDBJ whole genome shotgun (WGS) entry which is preliminary data.</text>
</comment>